<organism evidence="4 5">
    <name type="scientific">Brachybacterium endophyticum</name>
    <dbReference type="NCBI Taxonomy" id="2182385"/>
    <lineage>
        <taxon>Bacteria</taxon>
        <taxon>Bacillati</taxon>
        <taxon>Actinomycetota</taxon>
        <taxon>Actinomycetes</taxon>
        <taxon>Micrococcales</taxon>
        <taxon>Dermabacteraceae</taxon>
        <taxon>Brachybacterium</taxon>
    </lineage>
</organism>
<feature type="domain" description="Gfo/Idh/MocA-like oxidoreductase N-terminal" evidence="2">
    <location>
        <begin position="22"/>
        <end position="143"/>
    </location>
</feature>
<sequence>MADQAVVTAGSAHSADQTRLPVVVVGAGGMGRAWIATVLRSRSARLVGVVDVVDGAAASALADLVPEESQADVRTGTDMLQVARAAGAAAIIDVTIPEAHHPVTADALHAGLPVLGEKPCAATLTQALSLAGHSETTGQLFMVSQSRRHNPHLREAGRLARELGGAGIVATRFSRAPHFGGFREQMVQPLIVDMAIHAFDAARVLVEGTPVSVTATSYNPAWSWYDGDAAATVVVRYDSGAVHTFEGSWCSPGAETSWNGEWALSCPTGTVHWDGEGVPVTVPGAGTDGGGGQDPVPGRAPSEDALWELDSSLEVFCQAVRGRGEPDSEVHENIWTQAIVEAAVRSAAEERTVHLSEILDAALEAARELDRADGRSSALEQWDAARSWTGDAARSWNTVGAGGPAV</sequence>
<dbReference type="EMBL" id="QFKX01000001">
    <property type="protein sequence ID" value="PWH07172.1"/>
    <property type="molecule type" value="Genomic_DNA"/>
</dbReference>
<dbReference type="PANTHER" id="PTHR43377:SF1">
    <property type="entry name" value="BILIVERDIN REDUCTASE A"/>
    <property type="match status" value="1"/>
</dbReference>
<dbReference type="RefSeq" id="WP_109274056.1">
    <property type="nucleotide sequence ID" value="NZ_QFKX01000001.1"/>
</dbReference>
<gene>
    <name evidence="4" type="ORF">DEO23_00455</name>
</gene>
<dbReference type="SUPFAM" id="SSF55347">
    <property type="entry name" value="Glyceraldehyde-3-phosphate dehydrogenase-like, C-terminal domain"/>
    <property type="match status" value="1"/>
</dbReference>
<evidence type="ECO:0000313" key="5">
    <source>
        <dbReference type="Proteomes" id="UP000245590"/>
    </source>
</evidence>
<dbReference type="Proteomes" id="UP000245590">
    <property type="component" value="Unassembled WGS sequence"/>
</dbReference>
<dbReference type="InterPro" id="IPR036291">
    <property type="entry name" value="NAD(P)-bd_dom_sf"/>
</dbReference>
<dbReference type="GO" id="GO:0000166">
    <property type="term" value="F:nucleotide binding"/>
    <property type="evidence" value="ECO:0007669"/>
    <property type="project" value="InterPro"/>
</dbReference>
<protein>
    <submittedName>
        <fullName evidence="4">Oxidoreductase</fullName>
    </submittedName>
</protein>
<keyword evidence="5" id="KW-1185">Reference proteome</keyword>
<evidence type="ECO:0000256" key="1">
    <source>
        <dbReference type="ARBA" id="ARBA00023027"/>
    </source>
</evidence>
<dbReference type="Gene3D" id="3.40.50.720">
    <property type="entry name" value="NAD(P)-binding Rossmann-like Domain"/>
    <property type="match status" value="1"/>
</dbReference>
<dbReference type="OrthoDB" id="9800252at2"/>
<dbReference type="AlphaFoldDB" id="A0A2U2RMS7"/>
<dbReference type="Gene3D" id="3.30.360.10">
    <property type="entry name" value="Dihydrodipicolinate Reductase, domain 2"/>
    <property type="match status" value="1"/>
</dbReference>
<name>A0A2U2RMS7_9MICO</name>
<keyword evidence="1" id="KW-0520">NAD</keyword>
<reference evidence="4 5" key="1">
    <citation type="submission" date="2018-05" db="EMBL/GenBank/DDBJ databases">
        <title>Brachybacterium sp. M1HQ-2T, whole genome shotgun sequence.</title>
        <authorList>
            <person name="Tuo L."/>
        </authorList>
    </citation>
    <scope>NUCLEOTIDE SEQUENCE [LARGE SCALE GENOMIC DNA]</scope>
    <source>
        <strain evidence="4 5">M1HQ-2</strain>
    </source>
</reference>
<evidence type="ECO:0000259" key="2">
    <source>
        <dbReference type="Pfam" id="PF01408"/>
    </source>
</evidence>
<evidence type="ECO:0000313" key="4">
    <source>
        <dbReference type="EMBL" id="PWH07172.1"/>
    </source>
</evidence>
<evidence type="ECO:0000259" key="3">
    <source>
        <dbReference type="Pfam" id="PF22725"/>
    </source>
</evidence>
<dbReference type="Pfam" id="PF01408">
    <property type="entry name" value="GFO_IDH_MocA"/>
    <property type="match status" value="1"/>
</dbReference>
<dbReference type="InterPro" id="IPR000683">
    <property type="entry name" value="Gfo/Idh/MocA-like_OxRdtase_N"/>
</dbReference>
<dbReference type="SUPFAM" id="SSF51735">
    <property type="entry name" value="NAD(P)-binding Rossmann-fold domains"/>
    <property type="match status" value="1"/>
</dbReference>
<comment type="caution">
    <text evidence="4">The sequence shown here is derived from an EMBL/GenBank/DDBJ whole genome shotgun (WGS) entry which is preliminary data.</text>
</comment>
<dbReference type="InterPro" id="IPR051450">
    <property type="entry name" value="Gfo/Idh/MocA_Oxidoreductases"/>
</dbReference>
<dbReference type="Pfam" id="PF22725">
    <property type="entry name" value="GFO_IDH_MocA_C3"/>
    <property type="match status" value="1"/>
</dbReference>
<accession>A0A2U2RMS7</accession>
<feature type="domain" description="GFO/IDH/MocA-like oxidoreductase" evidence="3">
    <location>
        <begin position="190"/>
        <end position="259"/>
    </location>
</feature>
<dbReference type="InterPro" id="IPR055170">
    <property type="entry name" value="GFO_IDH_MocA-like_dom"/>
</dbReference>
<proteinExistence type="predicted"/>
<dbReference type="PANTHER" id="PTHR43377">
    <property type="entry name" value="BILIVERDIN REDUCTASE A"/>
    <property type="match status" value="1"/>
</dbReference>